<dbReference type="PANTHER" id="PTHR43104:SF2">
    <property type="entry name" value="L-2-HYDROXYGLUTARATE DEHYDROGENASE, MITOCHONDRIAL"/>
    <property type="match status" value="1"/>
</dbReference>
<evidence type="ECO:0000256" key="1">
    <source>
        <dbReference type="ARBA" id="ARBA00001974"/>
    </source>
</evidence>
<dbReference type="Gene3D" id="3.50.50.60">
    <property type="entry name" value="FAD/NAD(P)-binding domain"/>
    <property type="match status" value="1"/>
</dbReference>
<evidence type="ECO:0000256" key="5">
    <source>
        <dbReference type="ARBA" id="ARBA00037941"/>
    </source>
</evidence>
<evidence type="ECO:0000313" key="7">
    <source>
        <dbReference type="EMBL" id="SHJ91375.1"/>
    </source>
</evidence>
<evidence type="ECO:0000256" key="4">
    <source>
        <dbReference type="ARBA" id="ARBA00023002"/>
    </source>
</evidence>
<dbReference type="EMBL" id="FQZG01000106">
    <property type="protein sequence ID" value="SHJ91375.1"/>
    <property type="molecule type" value="Genomic_DNA"/>
</dbReference>
<accession>A0A1M6N6M5</accession>
<dbReference type="PANTHER" id="PTHR43104">
    <property type="entry name" value="L-2-HYDROXYGLUTARATE DEHYDROGENASE, MITOCHONDRIAL"/>
    <property type="match status" value="1"/>
</dbReference>
<dbReference type="STRING" id="1123357.SAMN02745244_03567"/>
<name>A0A1M6N6M5_9ACTN</name>
<dbReference type="Pfam" id="PF01266">
    <property type="entry name" value="DAO"/>
    <property type="match status" value="1"/>
</dbReference>
<organism evidence="7 8">
    <name type="scientific">Tessaracoccus bendigoensis DSM 12906</name>
    <dbReference type="NCBI Taxonomy" id="1123357"/>
    <lineage>
        <taxon>Bacteria</taxon>
        <taxon>Bacillati</taxon>
        <taxon>Actinomycetota</taxon>
        <taxon>Actinomycetes</taxon>
        <taxon>Propionibacteriales</taxon>
        <taxon>Propionibacteriaceae</taxon>
        <taxon>Tessaracoccus</taxon>
    </lineage>
</organism>
<evidence type="ECO:0000256" key="3">
    <source>
        <dbReference type="ARBA" id="ARBA00022827"/>
    </source>
</evidence>
<protein>
    <submittedName>
        <fullName evidence="7">L-2-hydroxyglutarate oxidase</fullName>
    </submittedName>
</protein>
<gene>
    <name evidence="7" type="ORF">SAMN02745244_03567</name>
</gene>
<keyword evidence="8" id="KW-1185">Reference proteome</keyword>
<dbReference type="SUPFAM" id="SSF51905">
    <property type="entry name" value="FAD/NAD(P)-binding domain"/>
    <property type="match status" value="1"/>
</dbReference>
<dbReference type="AlphaFoldDB" id="A0A1M6N6M5"/>
<dbReference type="InterPro" id="IPR006076">
    <property type="entry name" value="FAD-dep_OxRdtase"/>
</dbReference>
<dbReference type="InterPro" id="IPR036188">
    <property type="entry name" value="FAD/NAD-bd_sf"/>
</dbReference>
<dbReference type="GO" id="GO:0005737">
    <property type="term" value="C:cytoplasm"/>
    <property type="evidence" value="ECO:0007669"/>
    <property type="project" value="TreeGrafter"/>
</dbReference>
<dbReference type="RefSeq" id="WP_073191167.1">
    <property type="nucleotide sequence ID" value="NZ_FQZG01000106.1"/>
</dbReference>
<dbReference type="Proteomes" id="UP000184512">
    <property type="component" value="Unassembled WGS sequence"/>
</dbReference>
<proteinExistence type="inferred from homology"/>
<comment type="similarity">
    <text evidence="5">Belongs to the L2HGDH family.</text>
</comment>
<dbReference type="NCBIfam" id="NF008726">
    <property type="entry name" value="PRK11728.1"/>
    <property type="match status" value="1"/>
</dbReference>
<comment type="cofactor">
    <cofactor evidence="1">
        <name>FAD</name>
        <dbReference type="ChEBI" id="CHEBI:57692"/>
    </cofactor>
</comment>
<reference evidence="7 8" key="1">
    <citation type="submission" date="2016-11" db="EMBL/GenBank/DDBJ databases">
        <authorList>
            <person name="Jaros S."/>
            <person name="Januszkiewicz K."/>
            <person name="Wedrychowicz H."/>
        </authorList>
    </citation>
    <scope>NUCLEOTIDE SEQUENCE [LARGE SCALE GENOMIC DNA]</scope>
    <source>
        <strain evidence="7 8">DSM 12906</strain>
    </source>
</reference>
<keyword evidence="3" id="KW-0274">FAD</keyword>
<sequence>MIDFCVIGGGIVGLATAMTLLERHPGASLVLCEKEQGIARHQTSHNSGVIHAGVYYPPGSLKARLCRAGAAWTRQFCRDRGIAFAQPGKLIVATEDTELGRLAALEKRAERNWLRPRRIDAEELRRLEPHIRGIAAILVSDTGIVDYGEVAAAMAARVVELGGEVRLGARVVGLDEDQAGVTVSLEDSELRAGRLVACAGIQADRIARLAGIGDGFAMLPFRGEYFRLPESRADLISHLIYPVPDPEMPFLGVHLTRMVDGGVTVGPNAVLGLARERYPKFSFERHDAAELLRFGGFWRLAPRLLRTGLGEQLDSLIKSGYLARVRRYCPELTLEDLLPHEAGIRAQAVLSDGAMVEDFMFRSTARQLHVVNAPSPAATSAKPIAGEICDRLLS</sequence>
<dbReference type="GO" id="GO:0047545">
    <property type="term" value="F:(S)-2-hydroxyglutarate dehydrogenase activity"/>
    <property type="evidence" value="ECO:0007669"/>
    <property type="project" value="TreeGrafter"/>
</dbReference>
<keyword evidence="2" id="KW-0285">Flavoprotein</keyword>
<feature type="domain" description="FAD dependent oxidoreductase" evidence="6">
    <location>
        <begin position="3"/>
        <end position="381"/>
    </location>
</feature>
<dbReference type="Gene3D" id="3.30.9.10">
    <property type="entry name" value="D-Amino Acid Oxidase, subunit A, domain 2"/>
    <property type="match status" value="1"/>
</dbReference>
<evidence type="ECO:0000256" key="2">
    <source>
        <dbReference type="ARBA" id="ARBA00022630"/>
    </source>
</evidence>
<evidence type="ECO:0000313" key="8">
    <source>
        <dbReference type="Proteomes" id="UP000184512"/>
    </source>
</evidence>
<keyword evidence="4" id="KW-0560">Oxidoreductase</keyword>
<evidence type="ECO:0000259" key="6">
    <source>
        <dbReference type="Pfam" id="PF01266"/>
    </source>
</evidence>